<reference evidence="1 2" key="1">
    <citation type="journal article" date="2018" name="Elife">
        <title>Firefly genomes illuminate parallel origins of bioluminescence in beetles.</title>
        <authorList>
            <person name="Fallon T.R."/>
            <person name="Lower S.E."/>
            <person name="Chang C.H."/>
            <person name="Bessho-Uehara M."/>
            <person name="Martin G.J."/>
            <person name="Bewick A.J."/>
            <person name="Behringer M."/>
            <person name="Debat H.J."/>
            <person name="Wong I."/>
            <person name="Day J.C."/>
            <person name="Suvorov A."/>
            <person name="Silva C.J."/>
            <person name="Stanger-Hall K.F."/>
            <person name="Hall D.W."/>
            <person name="Schmitz R.J."/>
            <person name="Nelson D.R."/>
            <person name="Lewis S.M."/>
            <person name="Shigenobu S."/>
            <person name="Bybee S.M."/>
            <person name="Larracuente A.M."/>
            <person name="Oba Y."/>
            <person name="Weng J.K."/>
        </authorList>
    </citation>
    <scope>NUCLEOTIDE SEQUENCE [LARGE SCALE GENOMIC DNA]</scope>
    <source>
        <strain evidence="1">1611_PpyrPB1</strain>
        <tissue evidence="1">Whole body</tissue>
    </source>
</reference>
<dbReference type="Proteomes" id="UP000327044">
    <property type="component" value="Unassembled WGS sequence"/>
</dbReference>
<gene>
    <name evidence="1" type="ORF">PPYR_07666</name>
</gene>
<evidence type="ECO:0000313" key="2">
    <source>
        <dbReference type="Proteomes" id="UP000327044"/>
    </source>
</evidence>
<proteinExistence type="predicted"/>
<accession>A0A5N4AR61</accession>
<dbReference type="EMBL" id="VVIM01000005">
    <property type="protein sequence ID" value="KAB0799786.1"/>
    <property type="molecule type" value="Genomic_DNA"/>
</dbReference>
<dbReference type="InParanoid" id="A0A5N4AR61"/>
<organism evidence="1 2">
    <name type="scientific">Photinus pyralis</name>
    <name type="common">Common eastern firefly</name>
    <name type="synonym">Lampyris pyralis</name>
    <dbReference type="NCBI Taxonomy" id="7054"/>
    <lineage>
        <taxon>Eukaryota</taxon>
        <taxon>Metazoa</taxon>
        <taxon>Ecdysozoa</taxon>
        <taxon>Arthropoda</taxon>
        <taxon>Hexapoda</taxon>
        <taxon>Insecta</taxon>
        <taxon>Pterygota</taxon>
        <taxon>Neoptera</taxon>
        <taxon>Endopterygota</taxon>
        <taxon>Coleoptera</taxon>
        <taxon>Polyphaga</taxon>
        <taxon>Elateriformia</taxon>
        <taxon>Elateroidea</taxon>
        <taxon>Lampyridae</taxon>
        <taxon>Lampyrinae</taxon>
        <taxon>Photinus</taxon>
    </lineage>
</organism>
<keyword evidence="2" id="KW-1185">Reference proteome</keyword>
<comment type="caution">
    <text evidence="1">The sequence shown here is derived from an EMBL/GenBank/DDBJ whole genome shotgun (WGS) entry which is preliminary data.</text>
</comment>
<evidence type="ECO:0000313" key="1">
    <source>
        <dbReference type="EMBL" id="KAB0799786.1"/>
    </source>
</evidence>
<name>A0A5N4AR61_PHOPY</name>
<dbReference type="AlphaFoldDB" id="A0A5N4AR61"/>
<protein>
    <submittedName>
        <fullName evidence="1">Uncharacterized protein</fullName>
    </submittedName>
</protein>
<sequence length="97" mass="11641">MLQLVETQPLKYPTYRQEGSRLYKQDVQKRLETAHAKAKRRYDLRKRPQQFEEGTSVWKKKLCPVGCVEEFHSEIRSKVRRAVYDKEKDLTIDLRTS</sequence>